<evidence type="ECO:0000313" key="3">
    <source>
        <dbReference type="Proteomes" id="UP000222639"/>
    </source>
</evidence>
<accession>A0A220YL71</accession>
<protein>
    <submittedName>
        <fullName evidence="2">Protease / capsid assembly protein</fullName>
    </submittedName>
</protein>
<organism evidence="2 3">
    <name type="scientific">Alteromonas phage vB_AspP-H4/4</name>
    <dbReference type="NCBI Taxonomy" id="2928692"/>
    <lineage>
        <taxon>Viruses</taxon>
        <taxon>Duplodnaviria</taxon>
        <taxon>Heunggongvirae</taxon>
        <taxon>Uroviricota</taxon>
        <taxon>Caudoviricetes</taxon>
        <taxon>Autographivirales</taxon>
        <taxon>Foturvirus</taxon>
        <taxon>Foturvirus H44</taxon>
    </lineage>
</organism>
<feature type="region of interest" description="Disordered" evidence="1">
    <location>
        <begin position="1"/>
        <end position="89"/>
    </location>
</feature>
<reference evidence="3" key="1">
    <citation type="submission" date="2017-06" db="EMBL/GenBank/DDBJ databases">
        <title>Complete genome sequence of Alteromonas virus vB_AspP-H4/4.</title>
        <authorList>
            <person name="Kallies R."/>
        </authorList>
    </citation>
    <scope>NUCLEOTIDE SEQUENCE [LARGE SCALE GENOMIC DNA]</scope>
</reference>
<evidence type="ECO:0000313" key="2">
    <source>
        <dbReference type="EMBL" id="ASL24416.1"/>
    </source>
</evidence>
<keyword evidence="2" id="KW-0378">Hydrolase</keyword>
<dbReference type="Proteomes" id="UP000222639">
    <property type="component" value="Segment"/>
</dbReference>
<dbReference type="GO" id="GO:0008233">
    <property type="term" value="F:peptidase activity"/>
    <property type="evidence" value="ECO:0007669"/>
    <property type="project" value="UniProtKB-KW"/>
</dbReference>
<proteinExistence type="predicted"/>
<name>A0A220YL71_9CAUD</name>
<keyword evidence="3" id="KW-1185">Reference proteome</keyword>
<keyword evidence="2" id="KW-0645">Protease</keyword>
<feature type="compositionally biased region" description="Basic and acidic residues" evidence="1">
    <location>
        <begin position="58"/>
        <end position="85"/>
    </location>
</feature>
<sequence length="291" mass="31908">MPRLFGQVFMEQAAGAEDVSGNGAAPTDKPTEKPSPNEGWQDDKSLDENGNPIEQPPAEDKPQEPEVDKSEPAKPDEEKTDDTKSIFDTPVVKQVESLLNDAGLNPQEVTQAIMDNDGKLTPALAKQLVDKHGEAVASIVSDQLTKFHTESKNKATERDNAVYNQVEAAFKDVTQQSGSETWKELSGWAKENVPNDERKEINKLLQQGGIAAKYAIDDLVSRFKSSDSFVQSAELVSGDNFAADNSGLAPLSKAEYTRKFRELESQGHVYGQSTELDKLDRQRTAGMQRGI</sequence>
<evidence type="ECO:0000256" key="1">
    <source>
        <dbReference type="SAM" id="MobiDB-lite"/>
    </source>
</evidence>
<dbReference type="GO" id="GO:0006508">
    <property type="term" value="P:proteolysis"/>
    <property type="evidence" value="ECO:0007669"/>
    <property type="project" value="UniProtKB-KW"/>
</dbReference>
<gene>
    <name evidence="2" type="ORF">vBAspPH44_33</name>
</gene>
<dbReference type="EMBL" id="MF278336">
    <property type="protein sequence ID" value="ASL24416.1"/>
    <property type="molecule type" value="Genomic_DNA"/>
</dbReference>